<feature type="domain" description="Resolvase/invertase-type recombinase catalytic" evidence="2">
    <location>
        <begin position="9"/>
        <end position="163"/>
    </location>
</feature>
<keyword evidence="5" id="KW-1185">Reference proteome</keyword>
<dbReference type="CDD" id="cd00338">
    <property type="entry name" value="Ser_Recombinase"/>
    <property type="match status" value="1"/>
</dbReference>
<dbReference type="EMBL" id="QGTQ01000010">
    <property type="protein sequence ID" value="PWW01169.1"/>
    <property type="molecule type" value="Genomic_DNA"/>
</dbReference>
<dbReference type="Pfam" id="PF07508">
    <property type="entry name" value="Recombinase"/>
    <property type="match status" value="1"/>
</dbReference>
<comment type="caution">
    <text evidence="4">The sequence shown here is derived from an EMBL/GenBank/DDBJ whole genome shotgun (WGS) entry which is preliminary data.</text>
</comment>
<dbReference type="InterPro" id="IPR006119">
    <property type="entry name" value="Resolv_N"/>
</dbReference>
<dbReference type="Proteomes" id="UP000246635">
    <property type="component" value="Unassembled WGS sequence"/>
</dbReference>
<protein>
    <submittedName>
        <fullName evidence="4">DNA invertase Pin-like site-specific DNA recombinase</fullName>
    </submittedName>
</protein>
<sequence length="527" mass="60172">MYGKLPVGKYCAYLRKSRADLEAEGRGEEDTYAKHERILFDLARRLEITITEIYREKAGTSGERISERPEMIRLLSDVEDGVWNGVLAVEVERLARGDTMDQGIVAQAFKYSKTLIVTPMRTYDPLDPNDEEYFEFNLFMARREFKTITRRLQDGRVGSVKEGKYVGNVAPYGYKRVKLPGKGWSLEIHPDQSPIVQLIFSLYTDPDPDRRMGTSRIANYLNEDIKAPTLRNVRWTVATVNGIIRNPVYMGKVKWKSRPLVKSRHGKSRPRMELDKIILEDGLHDSIIDEVTWKRAQEIMASNSHPPAPKGKISNPLAGLVRCGICGGAVVLRPYVNNPDALMCSTARCKNISSYLYLVEEKLLLALRQWLDAYKAHMETETTQTSKTIDIRVNALQEAAKGLQRKLKELREQLSNLDDLLEQKVYTVEKYVSRSSALTDRIQEAEAALMQVQSEIELEVKRSQAKAQTIPQLEHVLEVYPTIQEPAQKNELMKSILENVIYTKEKGGRWSGAQDQFTLQLQPRIPK</sequence>
<evidence type="ECO:0000313" key="4">
    <source>
        <dbReference type="EMBL" id="PWW01169.1"/>
    </source>
</evidence>
<dbReference type="Pfam" id="PF00239">
    <property type="entry name" value="Resolvase"/>
    <property type="match status" value="1"/>
</dbReference>
<name>A0A2V2YSM7_9BACL</name>
<dbReference type="InterPro" id="IPR011109">
    <property type="entry name" value="DNA_bind_recombinase_dom"/>
</dbReference>
<dbReference type="GO" id="GO:0000150">
    <property type="term" value="F:DNA strand exchange activity"/>
    <property type="evidence" value="ECO:0007669"/>
    <property type="project" value="InterPro"/>
</dbReference>
<evidence type="ECO:0000256" key="1">
    <source>
        <dbReference type="SAM" id="Coils"/>
    </source>
</evidence>
<feature type="coiled-coil region" evidence="1">
    <location>
        <begin position="393"/>
        <end position="462"/>
    </location>
</feature>
<evidence type="ECO:0000259" key="2">
    <source>
        <dbReference type="PROSITE" id="PS51736"/>
    </source>
</evidence>
<organism evidence="4 5">
    <name type="scientific">Paenibacillus cellulosilyticus</name>
    <dbReference type="NCBI Taxonomy" id="375489"/>
    <lineage>
        <taxon>Bacteria</taxon>
        <taxon>Bacillati</taxon>
        <taxon>Bacillota</taxon>
        <taxon>Bacilli</taxon>
        <taxon>Bacillales</taxon>
        <taxon>Paenibacillaceae</taxon>
        <taxon>Paenibacillus</taxon>
    </lineage>
</organism>
<dbReference type="SMART" id="SM00857">
    <property type="entry name" value="Resolvase"/>
    <property type="match status" value="1"/>
</dbReference>
<dbReference type="OrthoDB" id="65783at2"/>
<evidence type="ECO:0000313" key="5">
    <source>
        <dbReference type="Proteomes" id="UP000246635"/>
    </source>
</evidence>
<reference evidence="4 5" key="1">
    <citation type="submission" date="2018-05" db="EMBL/GenBank/DDBJ databases">
        <title>Genomic Encyclopedia of Type Strains, Phase III (KMG-III): the genomes of soil and plant-associated and newly described type strains.</title>
        <authorList>
            <person name="Whitman W."/>
        </authorList>
    </citation>
    <scope>NUCLEOTIDE SEQUENCE [LARGE SCALE GENOMIC DNA]</scope>
    <source>
        <strain evidence="4 5">CECT 5696</strain>
    </source>
</reference>
<dbReference type="RefSeq" id="WP_110044666.1">
    <property type="nucleotide sequence ID" value="NZ_CP054613.1"/>
</dbReference>
<dbReference type="AlphaFoldDB" id="A0A2V2YSM7"/>
<dbReference type="PANTHER" id="PTHR30461">
    <property type="entry name" value="DNA-INVERTASE FROM LAMBDOID PROPHAGE"/>
    <property type="match status" value="1"/>
</dbReference>
<keyword evidence="1" id="KW-0175">Coiled coil</keyword>
<dbReference type="Gene3D" id="3.90.1750.20">
    <property type="entry name" value="Putative Large Serine Recombinase, Chain B, Domain 2"/>
    <property type="match status" value="1"/>
</dbReference>
<dbReference type="PROSITE" id="PS51736">
    <property type="entry name" value="RECOMBINASES_3"/>
    <property type="match status" value="1"/>
</dbReference>
<dbReference type="Gene3D" id="3.40.50.1390">
    <property type="entry name" value="Resolvase, N-terminal catalytic domain"/>
    <property type="match status" value="1"/>
</dbReference>
<gene>
    <name evidence="4" type="ORF">DFQ01_11059</name>
</gene>
<dbReference type="SUPFAM" id="SSF53041">
    <property type="entry name" value="Resolvase-like"/>
    <property type="match status" value="1"/>
</dbReference>
<dbReference type="InterPro" id="IPR050639">
    <property type="entry name" value="SSR_resolvase"/>
</dbReference>
<feature type="domain" description="Recombinase" evidence="3">
    <location>
        <begin position="171"/>
        <end position="306"/>
    </location>
</feature>
<dbReference type="InterPro" id="IPR038109">
    <property type="entry name" value="DNA_bind_recomb_sf"/>
</dbReference>
<dbReference type="PROSITE" id="PS51737">
    <property type="entry name" value="RECOMBINASE_DNA_BIND"/>
    <property type="match status" value="1"/>
</dbReference>
<evidence type="ECO:0000259" key="3">
    <source>
        <dbReference type="PROSITE" id="PS51737"/>
    </source>
</evidence>
<dbReference type="InterPro" id="IPR036162">
    <property type="entry name" value="Resolvase-like_N_sf"/>
</dbReference>
<proteinExistence type="predicted"/>
<dbReference type="GO" id="GO:0003677">
    <property type="term" value="F:DNA binding"/>
    <property type="evidence" value="ECO:0007669"/>
    <property type="project" value="InterPro"/>
</dbReference>
<dbReference type="PANTHER" id="PTHR30461:SF23">
    <property type="entry name" value="DNA RECOMBINASE-RELATED"/>
    <property type="match status" value="1"/>
</dbReference>
<accession>A0A2V2YSM7</accession>